<dbReference type="AlphaFoldDB" id="A0A0A9C8Q4"/>
<evidence type="ECO:0000256" key="5">
    <source>
        <dbReference type="ARBA" id="ARBA00022989"/>
    </source>
</evidence>
<dbReference type="GO" id="GO:0004674">
    <property type="term" value="F:protein serine/threonine kinase activity"/>
    <property type="evidence" value="ECO:0007669"/>
    <property type="project" value="UniProtKB-KW"/>
</dbReference>
<keyword evidence="5" id="KW-1133">Transmembrane helix</keyword>
<reference evidence="8" key="2">
    <citation type="journal article" date="2015" name="Data Brief">
        <title>Shoot transcriptome of the giant reed, Arundo donax.</title>
        <authorList>
            <person name="Barrero R.A."/>
            <person name="Guerrero F.D."/>
            <person name="Moolhuijzen P."/>
            <person name="Goolsby J.A."/>
            <person name="Tidwell J."/>
            <person name="Bellgard S.E."/>
            <person name="Bellgard M.I."/>
        </authorList>
    </citation>
    <scope>NUCLEOTIDE SEQUENCE</scope>
    <source>
        <tissue evidence="8">Shoot tissue taken approximately 20 cm above the soil surface</tissue>
    </source>
</reference>
<evidence type="ECO:0000256" key="7">
    <source>
        <dbReference type="ARBA" id="ARBA00023180"/>
    </source>
</evidence>
<evidence type="ECO:0000256" key="3">
    <source>
        <dbReference type="ARBA" id="ARBA00022692"/>
    </source>
</evidence>
<sequence>MQSGVTEKCDVYSFGMLLFEIVGRRRNFDEAAPESQQWFPKLAWTKYESGDLMELIVMPSRDDSAVIAARMIFSSVRRRWRGCARWCSGVCSSNRRHGHRWAWW</sequence>
<keyword evidence="2" id="KW-0723">Serine/threonine-protein kinase</keyword>
<protein>
    <recommendedName>
        <fullName evidence="9">Serine-threonine/tyrosine-protein kinase catalytic domain-containing protein</fullName>
    </recommendedName>
</protein>
<reference evidence="8" key="1">
    <citation type="submission" date="2014-09" db="EMBL/GenBank/DDBJ databases">
        <authorList>
            <person name="Magalhaes I.L.F."/>
            <person name="Oliveira U."/>
            <person name="Santos F.R."/>
            <person name="Vidigal T.H.D.A."/>
            <person name="Brescovit A.D."/>
            <person name="Santos A.J."/>
        </authorList>
    </citation>
    <scope>NUCLEOTIDE SEQUENCE</scope>
    <source>
        <tissue evidence="8">Shoot tissue taken approximately 20 cm above the soil surface</tissue>
    </source>
</reference>
<proteinExistence type="predicted"/>
<keyword evidence="3" id="KW-0812">Transmembrane</keyword>
<dbReference type="Gene3D" id="1.10.510.10">
    <property type="entry name" value="Transferase(Phosphotransferase) domain 1"/>
    <property type="match status" value="1"/>
</dbReference>
<dbReference type="GO" id="GO:0016020">
    <property type="term" value="C:membrane"/>
    <property type="evidence" value="ECO:0007669"/>
    <property type="project" value="UniProtKB-SubCell"/>
</dbReference>
<organism evidence="8">
    <name type="scientific">Arundo donax</name>
    <name type="common">Giant reed</name>
    <name type="synonym">Donax arundinaceus</name>
    <dbReference type="NCBI Taxonomy" id="35708"/>
    <lineage>
        <taxon>Eukaryota</taxon>
        <taxon>Viridiplantae</taxon>
        <taxon>Streptophyta</taxon>
        <taxon>Embryophyta</taxon>
        <taxon>Tracheophyta</taxon>
        <taxon>Spermatophyta</taxon>
        <taxon>Magnoliopsida</taxon>
        <taxon>Liliopsida</taxon>
        <taxon>Poales</taxon>
        <taxon>Poaceae</taxon>
        <taxon>PACMAD clade</taxon>
        <taxon>Arundinoideae</taxon>
        <taxon>Arundineae</taxon>
        <taxon>Arundo</taxon>
    </lineage>
</organism>
<dbReference type="EMBL" id="GBRH01225944">
    <property type="protein sequence ID" value="JAD71951.1"/>
    <property type="molecule type" value="Transcribed_RNA"/>
</dbReference>
<evidence type="ECO:0000256" key="1">
    <source>
        <dbReference type="ARBA" id="ARBA00004479"/>
    </source>
</evidence>
<keyword evidence="2" id="KW-0808">Transferase</keyword>
<evidence type="ECO:0000256" key="6">
    <source>
        <dbReference type="ARBA" id="ARBA00023136"/>
    </source>
</evidence>
<dbReference type="PANTHER" id="PTHR27009">
    <property type="entry name" value="RUST RESISTANCE KINASE LR10-RELATED"/>
    <property type="match status" value="1"/>
</dbReference>
<evidence type="ECO:0000256" key="2">
    <source>
        <dbReference type="ARBA" id="ARBA00022527"/>
    </source>
</evidence>
<keyword evidence="6" id="KW-0472">Membrane</keyword>
<accession>A0A0A9C8Q4</accession>
<comment type="subcellular location">
    <subcellularLocation>
        <location evidence="1">Membrane</location>
        <topology evidence="1">Single-pass type I membrane protein</topology>
    </subcellularLocation>
</comment>
<dbReference type="InterPro" id="IPR011009">
    <property type="entry name" value="Kinase-like_dom_sf"/>
</dbReference>
<name>A0A0A9C8Q4_ARUDO</name>
<keyword evidence="4" id="KW-0732">Signal</keyword>
<dbReference type="SUPFAM" id="SSF56112">
    <property type="entry name" value="Protein kinase-like (PK-like)"/>
    <property type="match status" value="1"/>
</dbReference>
<dbReference type="InterPro" id="IPR045874">
    <property type="entry name" value="LRK10/LRL21-25-like"/>
</dbReference>
<evidence type="ECO:0000313" key="8">
    <source>
        <dbReference type="EMBL" id="JAD71951.1"/>
    </source>
</evidence>
<evidence type="ECO:0008006" key="9">
    <source>
        <dbReference type="Google" id="ProtNLM"/>
    </source>
</evidence>
<keyword evidence="2" id="KW-0418">Kinase</keyword>
<evidence type="ECO:0000256" key="4">
    <source>
        <dbReference type="ARBA" id="ARBA00022729"/>
    </source>
</evidence>
<keyword evidence="7" id="KW-0325">Glycoprotein</keyword>